<feature type="signal peptide" evidence="2">
    <location>
        <begin position="1"/>
        <end position="17"/>
    </location>
</feature>
<evidence type="ECO:0000256" key="1">
    <source>
        <dbReference type="SAM" id="Phobius"/>
    </source>
</evidence>
<feature type="transmembrane region" description="Helical" evidence="1">
    <location>
        <begin position="92"/>
        <end position="118"/>
    </location>
</feature>
<protein>
    <submittedName>
        <fullName evidence="3">Uncharacterized protein</fullName>
    </submittedName>
</protein>
<name>A0AAN8AEF3_ELEMC</name>
<reference evidence="3 4" key="2">
    <citation type="journal article" date="2023" name="Mol. Biol. Evol.">
        <title>Genomics of Secondarily Temperate Adaptation in the Only Non-Antarctic Icefish.</title>
        <authorList>
            <person name="Rivera-Colon A.G."/>
            <person name="Rayamajhi N."/>
            <person name="Minhas B.F."/>
            <person name="Madrigal G."/>
            <person name="Bilyk K.T."/>
            <person name="Yoon V."/>
            <person name="Hune M."/>
            <person name="Gregory S."/>
            <person name="Cheng C.H.C."/>
            <person name="Catchen J.M."/>
        </authorList>
    </citation>
    <scope>NUCLEOTIDE SEQUENCE [LARGE SCALE GENOMIC DNA]</scope>
    <source>
        <strain evidence="3">JMC-PN-2008</strain>
    </source>
</reference>
<dbReference type="AlphaFoldDB" id="A0AAN8AEF3"/>
<keyword evidence="1" id="KW-0812">Transmembrane</keyword>
<keyword evidence="1" id="KW-0472">Membrane</keyword>
<sequence length="135" mass="15281">MLVLNLVFLALLASSTAQSGIPKYIQRQWTFADDGPQYEDSYEPYLVEKVSAWPQNQLEVVEMGTMEDFLVPITPEPYTMKEEGSEGEEDSAVWKIVLVVTVLLASVVGSLSISYYMCFWRGGRIHYRPQKGNHA</sequence>
<gene>
    <name evidence="3" type="ORF">PBY51_023546</name>
</gene>
<keyword evidence="2" id="KW-0732">Signal</keyword>
<accession>A0AAN8AEF3</accession>
<feature type="chain" id="PRO_5042990633" evidence="2">
    <location>
        <begin position="18"/>
        <end position="135"/>
    </location>
</feature>
<evidence type="ECO:0000256" key="2">
    <source>
        <dbReference type="SAM" id="SignalP"/>
    </source>
</evidence>
<dbReference type="Proteomes" id="UP001346869">
    <property type="component" value="Unassembled WGS sequence"/>
</dbReference>
<keyword evidence="4" id="KW-1185">Reference proteome</keyword>
<organism evidence="3 4">
    <name type="scientific">Eleginops maclovinus</name>
    <name type="common">Patagonian blennie</name>
    <name type="synonym">Eleginus maclovinus</name>
    <dbReference type="NCBI Taxonomy" id="56733"/>
    <lineage>
        <taxon>Eukaryota</taxon>
        <taxon>Metazoa</taxon>
        <taxon>Chordata</taxon>
        <taxon>Craniata</taxon>
        <taxon>Vertebrata</taxon>
        <taxon>Euteleostomi</taxon>
        <taxon>Actinopterygii</taxon>
        <taxon>Neopterygii</taxon>
        <taxon>Teleostei</taxon>
        <taxon>Neoteleostei</taxon>
        <taxon>Acanthomorphata</taxon>
        <taxon>Eupercaria</taxon>
        <taxon>Perciformes</taxon>
        <taxon>Notothenioidei</taxon>
        <taxon>Eleginopidae</taxon>
        <taxon>Eleginops</taxon>
    </lineage>
</organism>
<evidence type="ECO:0000313" key="3">
    <source>
        <dbReference type="EMBL" id="KAK5852042.1"/>
    </source>
</evidence>
<reference evidence="3 4" key="1">
    <citation type="journal article" date="2023" name="Genes (Basel)">
        <title>Chromosome-Level Genome Assembly and Circadian Gene Repertoire of the Patagonia Blennie Eleginops maclovinus-The Closest Ancestral Proxy of Antarctic Cryonotothenioids.</title>
        <authorList>
            <person name="Cheng C.C."/>
            <person name="Rivera-Colon A.G."/>
            <person name="Minhas B.F."/>
            <person name="Wilson L."/>
            <person name="Rayamajhi N."/>
            <person name="Vargas-Chacoff L."/>
            <person name="Catchen J.M."/>
        </authorList>
    </citation>
    <scope>NUCLEOTIDE SEQUENCE [LARGE SCALE GENOMIC DNA]</scope>
    <source>
        <strain evidence="3">JMC-PN-2008</strain>
    </source>
</reference>
<dbReference type="EMBL" id="JAUZQC010000021">
    <property type="protein sequence ID" value="KAK5852042.1"/>
    <property type="molecule type" value="Genomic_DNA"/>
</dbReference>
<proteinExistence type="predicted"/>
<keyword evidence="1" id="KW-1133">Transmembrane helix</keyword>
<evidence type="ECO:0000313" key="4">
    <source>
        <dbReference type="Proteomes" id="UP001346869"/>
    </source>
</evidence>
<comment type="caution">
    <text evidence="3">The sequence shown here is derived from an EMBL/GenBank/DDBJ whole genome shotgun (WGS) entry which is preliminary data.</text>
</comment>